<dbReference type="Proteomes" id="UP000234345">
    <property type="component" value="Unassembled WGS sequence"/>
</dbReference>
<evidence type="ECO:0000313" key="1">
    <source>
        <dbReference type="EMBL" id="SOO24286.1"/>
    </source>
</evidence>
<comment type="caution">
    <text evidence="1">The sequence shown here is derived from an EMBL/GenBank/DDBJ whole genome shotgun (WGS) entry which is preliminary data.</text>
</comment>
<evidence type="ECO:0000313" key="2">
    <source>
        <dbReference type="Proteomes" id="UP000234345"/>
    </source>
</evidence>
<organism evidence="1 2">
    <name type="scientific">Xanthomonas campestris pv. phaseoli</name>
    <dbReference type="NCBI Taxonomy" id="317013"/>
    <lineage>
        <taxon>Bacteria</taxon>
        <taxon>Pseudomonadati</taxon>
        <taxon>Pseudomonadota</taxon>
        <taxon>Gammaproteobacteria</taxon>
        <taxon>Lysobacterales</taxon>
        <taxon>Lysobacteraceae</taxon>
        <taxon>Xanthomonas</taxon>
    </lineage>
</organism>
<name>A0A7Z7NHK6_XANCH</name>
<accession>A0A7Z7NHK6</accession>
<dbReference type="AlphaFoldDB" id="A0A7Z7NHK6"/>
<gene>
    <name evidence="1" type="ORF">XFF6991_340085</name>
</gene>
<protein>
    <submittedName>
        <fullName evidence="1">Uncharacterized protein</fullName>
    </submittedName>
</protein>
<dbReference type="EMBL" id="OCZC01000061">
    <property type="protein sequence ID" value="SOO24286.1"/>
    <property type="molecule type" value="Genomic_DNA"/>
</dbReference>
<reference evidence="1 2" key="1">
    <citation type="submission" date="2017-10" db="EMBL/GenBank/DDBJ databases">
        <authorList>
            <person name="Regsiter A."/>
            <person name="William W."/>
        </authorList>
    </citation>
    <scope>NUCLEOTIDE SEQUENCE [LARGE SCALE GENOMIC DNA]</scope>
    <source>
        <strain evidence="1 2">CFBP6991</strain>
    </source>
</reference>
<sequence>MGACARGLFPSARDLGSTELPASAAENCLPSGVRNKRMVRARCQLHWAFFLTCMHCHARAPRLTLLHVCSRASSGLKDGCPLRP</sequence>
<proteinExistence type="predicted"/>